<evidence type="ECO:0000256" key="1">
    <source>
        <dbReference type="HAMAP-Rule" id="MF_02088"/>
    </source>
</evidence>
<comment type="subcellular location">
    <subcellularLocation>
        <location evidence="1">Cell membrane</location>
        <topology evidence="1">Multi-pass membrane protein</topology>
    </subcellularLocation>
</comment>
<feature type="transmembrane region" description="Helical" evidence="1">
    <location>
        <begin position="41"/>
        <end position="60"/>
    </location>
</feature>
<dbReference type="PANTHER" id="PTHR34300">
    <property type="entry name" value="QUEUOSINE PRECURSOR TRANSPORTER-RELATED"/>
    <property type="match status" value="1"/>
</dbReference>
<dbReference type="PANTHER" id="PTHR34300:SF2">
    <property type="entry name" value="QUEUOSINE PRECURSOR TRANSPORTER-RELATED"/>
    <property type="match status" value="1"/>
</dbReference>
<gene>
    <name evidence="2" type="ORF">HMPREF9306_01836</name>
</gene>
<accession>S2WI44</accession>
<dbReference type="Proteomes" id="UP000014417">
    <property type="component" value="Unassembled WGS sequence"/>
</dbReference>
<keyword evidence="1" id="KW-1003">Cell membrane</keyword>
<reference evidence="2 3" key="1">
    <citation type="submission" date="2013-04" db="EMBL/GenBank/DDBJ databases">
        <title>The Genome Sequence of Propionimicrobium lymphophilum ACS-093-V-SCH5.</title>
        <authorList>
            <consortium name="The Broad Institute Genomics Platform"/>
            <person name="Earl A."/>
            <person name="Ward D."/>
            <person name="Feldgarden M."/>
            <person name="Gevers D."/>
            <person name="Saerens B."/>
            <person name="Vaneechoutte M."/>
            <person name="Walker B."/>
            <person name="Young S."/>
            <person name="Zeng Q."/>
            <person name="Gargeya S."/>
            <person name="Fitzgerald M."/>
            <person name="Haas B."/>
            <person name="Abouelleil A."/>
            <person name="Allen A.W."/>
            <person name="Alvarado L."/>
            <person name="Arachchi H.M."/>
            <person name="Berlin A.M."/>
            <person name="Chapman S.B."/>
            <person name="Gainer-Dewar J."/>
            <person name="Goldberg J."/>
            <person name="Griggs A."/>
            <person name="Gujja S."/>
            <person name="Hansen M."/>
            <person name="Howarth C."/>
            <person name="Imamovic A."/>
            <person name="Ireland A."/>
            <person name="Larimer J."/>
            <person name="McCowan C."/>
            <person name="Murphy C."/>
            <person name="Pearson M."/>
            <person name="Poon T.W."/>
            <person name="Priest M."/>
            <person name="Roberts A."/>
            <person name="Saif S."/>
            <person name="Shea T."/>
            <person name="Sisk P."/>
            <person name="Sykes S."/>
            <person name="Wortman J."/>
            <person name="Nusbaum C."/>
            <person name="Birren B."/>
        </authorList>
    </citation>
    <scope>NUCLEOTIDE SEQUENCE [LARGE SCALE GENOMIC DNA]</scope>
    <source>
        <strain evidence="2 3">ACS-093-V-SCH5</strain>
    </source>
</reference>
<keyword evidence="3" id="KW-1185">Reference proteome</keyword>
<feature type="transmembrane region" description="Helical" evidence="1">
    <location>
        <begin position="111"/>
        <end position="130"/>
    </location>
</feature>
<sequence>MKNKDLNENQLANDTFAASAASERNGSTGRHSQPKYADYGTGNYAILVAIMCIIVILSGIGGAKGVVFTIGGFDIITDGAFFMFPIAYIMGDTVTELYGKKAATRAVAMGFITNVIAALIYWVIIILPGFSDDYGIEKQHGIEVALGPVWQIVLASMTGFAIGQTANSAIMWFGKKRHLERRLVRRLMSATGVGELLDTIVFCTIAASAIGISTVGQWANYTIFGFLWKILVQYAMMPVTVTLIKWLKKREPTYANAE</sequence>
<comment type="function">
    <text evidence="1">Involved in the import of queuosine (Q) precursors, required for Q precursor salvage.</text>
</comment>
<protein>
    <recommendedName>
        <fullName evidence="1">Probable queuosine precursor transporter</fullName>
        <shortName evidence="1">Q precursor transporter</shortName>
    </recommendedName>
</protein>
<comment type="caution">
    <text evidence="2">The sequence shown here is derived from an EMBL/GenBank/DDBJ whole genome shotgun (WGS) entry which is preliminary data.</text>
</comment>
<dbReference type="AlphaFoldDB" id="S2WI44"/>
<feature type="transmembrane region" description="Helical" evidence="1">
    <location>
        <begin position="195"/>
        <end position="215"/>
    </location>
</feature>
<dbReference type="GO" id="GO:0005886">
    <property type="term" value="C:plasma membrane"/>
    <property type="evidence" value="ECO:0007669"/>
    <property type="project" value="UniProtKB-SubCell"/>
</dbReference>
<name>S2WI44_9ACTN</name>
<keyword evidence="1" id="KW-0472">Membrane</keyword>
<comment type="similarity">
    <text evidence="1">Belongs to the vitamin uptake transporter (VUT/ECF) (TC 2.A.88) family. Q precursor transporter subfamily.</text>
</comment>
<dbReference type="Pfam" id="PF02592">
    <property type="entry name" value="Vut_1"/>
    <property type="match status" value="1"/>
</dbReference>
<dbReference type="InterPro" id="IPR003744">
    <property type="entry name" value="YhhQ"/>
</dbReference>
<dbReference type="HOGENOM" id="CLU_075503_1_0_11"/>
<dbReference type="PATRIC" id="fig|883161.3.peg.1823"/>
<feature type="transmembrane region" description="Helical" evidence="1">
    <location>
        <begin position="221"/>
        <end position="244"/>
    </location>
</feature>
<dbReference type="GO" id="GO:0022857">
    <property type="term" value="F:transmembrane transporter activity"/>
    <property type="evidence" value="ECO:0007669"/>
    <property type="project" value="UniProtKB-UniRule"/>
</dbReference>
<evidence type="ECO:0000313" key="2">
    <source>
        <dbReference type="EMBL" id="EPD32267.1"/>
    </source>
</evidence>
<feature type="transmembrane region" description="Helical" evidence="1">
    <location>
        <begin position="150"/>
        <end position="174"/>
    </location>
</feature>
<evidence type="ECO:0000313" key="3">
    <source>
        <dbReference type="Proteomes" id="UP000014417"/>
    </source>
</evidence>
<dbReference type="EMBL" id="AGZR01000009">
    <property type="protein sequence ID" value="EPD32267.1"/>
    <property type="molecule type" value="Genomic_DNA"/>
</dbReference>
<keyword evidence="1" id="KW-0813">Transport</keyword>
<keyword evidence="1" id="KW-0812">Transmembrane</keyword>
<keyword evidence="1" id="KW-1133">Transmembrane helix</keyword>
<dbReference type="STRING" id="883161.HMPREF9306_01836"/>
<organism evidence="2 3">
    <name type="scientific">Propionimicrobium lymphophilum ACS-093-V-SCH5</name>
    <dbReference type="NCBI Taxonomy" id="883161"/>
    <lineage>
        <taxon>Bacteria</taxon>
        <taxon>Bacillati</taxon>
        <taxon>Actinomycetota</taxon>
        <taxon>Actinomycetes</taxon>
        <taxon>Propionibacteriales</taxon>
        <taxon>Propionibacteriaceae</taxon>
        <taxon>Propionimicrobium</taxon>
    </lineage>
</organism>
<dbReference type="RefSeq" id="WP_016456642.1">
    <property type="nucleotide sequence ID" value="NZ_KE150269.1"/>
</dbReference>
<proteinExistence type="inferred from homology"/>
<dbReference type="HAMAP" id="MF_02088">
    <property type="entry name" value="Q_prec_transport"/>
    <property type="match status" value="1"/>
</dbReference>
<dbReference type="NCBIfam" id="TIGR00697">
    <property type="entry name" value="queuosine precursor transporter"/>
    <property type="match status" value="1"/>
</dbReference>
<feature type="transmembrane region" description="Helical" evidence="1">
    <location>
        <begin position="66"/>
        <end position="90"/>
    </location>
</feature>